<evidence type="ECO:0000256" key="1">
    <source>
        <dbReference type="ARBA" id="ARBA00001971"/>
    </source>
</evidence>
<dbReference type="PRINTS" id="PR00385">
    <property type="entry name" value="P450"/>
</dbReference>
<keyword evidence="12" id="KW-0472">Membrane</keyword>
<evidence type="ECO:0000256" key="5">
    <source>
        <dbReference type="ARBA" id="ARBA00022617"/>
    </source>
</evidence>
<evidence type="ECO:0000256" key="3">
    <source>
        <dbReference type="ARBA" id="ARBA00004721"/>
    </source>
</evidence>
<evidence type="ECO:0000313" key="15">
    <source>
        <dbReference type="Proteomes" id="UP001498398"/>
    </source>
</evidence>
<sequence>MIDNTGAWTIGSTHQRHRKALNPAFSASQLRTFLSLFQISTQRLVDKWHDVLINGQQEQVLNVSKWLPRITLDVVGESAFDYKFGALDEDENPLSSTLKHLFDDTLAITKTDMFFRALRRNLPFDPLYYHPLKKDAPLILTKEDRRFNHWLEMTQGSARTILKDKADSSRAVESGSKDILSVLVRSNALEDPSKRLDEEEVLSQMATIILAGHETTASTITWILYELARHPDHQHRVREELDQIKKQKVEAGEDEAFTSHDYDSMPFFNATIKEVLRLYPISITLFRCAGRDDIIPLSEPIISASGRQLTEIPIKEGQRIHINISSYNHLRSIWGEDAGDWNPERFLDIKKGLTLGVYANLMTFGAGIRSCIGWRFALQEMQAIVAGLISNFEFSIDPNIEIYKGNFGLMAPVVRGKEVEGSQMPLKVKIRG</sequence>
<evidence type="ECO:0000256" key="10">
    <source>
        <dbReference type="ARBA" id="ARBA00023004"/>
    </source>
</evidence>
<comment type="caution">
    <text evidence="14">The sequence shown here is derived from an EMBL/GenBank/DDBJ whole genome shotgun (WGS) entry which is preliminary data.</text>
</comment>
<accession>A0ABR1JUV9</accession>
<evidence type="ECO:0000256" key="6">
    <source>
        <dbReference type="ARBA" id="ARBA00022692"/>
    </source>
</evidence>
<gene>
    <name evidence="14" type="ORF">VKT23_004910</name>
</gene>
<comment type="cofactor">
    <cofactor evidence="1">
        <name>heme</name>
        <dbReference type="ChEBI" id="CHEBI:30413"/>
    </cofactor>
</comment>
<dbReference type="SUPFAM" id="SSF48264">
    <property type="entry name" value="Cytochrome P450"/>
    <property type="match status" value="1"/>
</dbReference>
<comment type="pathway">
    <text evidence="3">Secondary metabolite biosynthesis; terpenoid biosynthesis.</text>
</comment>
<dbReference type="PANTHER" id="PTHR24305:SF166">
    <property type="entry name" value="CYTOCHROME P450 12A4, MITOCHONDRIAL-RELATED"/>
    <property type="match status" value="1"/>
</dbReference>
<keyword evidence="11 13" id="KW-0503">Monooxygenase</keyword>
<keyword evidence="5 13" id="KW-0349">Heme</keyword>
<dbReference type="InterPro" id="IPR002401">
    <property type="entry name" value="Cyt_P450_E_grp-I"/>
</dbReference>
<evidence type="ECO:0000256" key="7">
    <source>
        <dbReference type="ARBA" id="ARBA00022723"/>
    </source>
</evidence>
<keyword evidence="10 13" id="KW-0408">Iron</keyword>
<dbReference type="InterPro" id="IPR036396">
    <property type="entry name" value="Cyt_P450_sf"/>
</dbReference>
<dbReference type="Gene3D" id="1.10.630.10">
    <property type="entry name" value="Cytochrome P450"/>
    <property type="match status" value="1"/>
</dbReference>
<comment type="subcellular location">
    <subcellularLocation>
        <location evidence="2">Membrane</location>
    </subcellularLocation>
</comment>
<dbReference type="InterPro" id="IPR017972">
    <property type="entry name" value="Cyt_P450_CS"/>
</dbReference>
<comment type="similarity">
    <text evidence="4 13">Belongs to the cytochrome P450 family.</text>
</comment>
<reference evidence="14 15" key="1">
    <citation type="submission" date="2024-01" db="EMBL/GenBank/DDBJ databases">
        <title>A draft genome for the cacao thread blight pathogen Marasmiellus scandens.</title>
        <authorList>
            <person name="Baruah I.K."/>
            <person name="Leung J."/>
            <person name="Bukari Y."/>
            <person name="Amoako-Attah I."/>
            <person name="Meinhardt L.W."/>
            <person name="Bailey B.A."/>
            <person name="Cohen S.P."/>
        </authorList>
    </citation>
    <scope>NUCLEOTIDE SEQUENCE [LARGE SCALE GENOMIC DNA]</scope>
    <source>
        <strain evidence="14 15">GH-19</strain>
    </source>
</reference>
<keyword evidence="7 13" id="KW-0479">Metal-binding</keyword>
<dbReference type="PANTHER" id="PTHR24305">
    <property type="entry name" value="CYTOCHROME P450"/>
    <property type="match status" value="1"/>
</dbReference>
<name>A0ABR1JUV9_9AGAR</name>
<evidence type="ECO:0000256" key="11">
    <source>
        <dbReference type="ARBA" id="ARBA00023033"/>
    </source>
</evidence>
<evidence type="ECO:0008006" key="16">
    <source>
        <dbReference type="Google" id="ProtNLM"/>
    </source>
</evidence>
<keyword evidence="15" id="KW-1185">Reference proteome</keyword>
<organism evidence="14 15">
    <name type="scientific">Marasmiellus scandens</name>
    <dbReference type="NCBI Taxonomy" id="2682957"/>
    <lineage>
        <taxon>Eukaryota</taxon>
        <taxon>Fungi</taxon>
        <taxon>Dikarya</taxon>
        <taxon>Basidiomycota</taxon>
        <taxon>Agaricomycotina</taxon>
        <taxon>Agaricomycetes</taxon>
        <taxon>Agaricomycetidae</taxon>
        <taxon>Agaricales</taxon>
        <taxon>Marasmiineae</taxon>
        <taxon>Omphalotaceae</taxon>
        <taxon>Marasmiellus</taxon>
    </lineage>
</organism>
<protein>
    <recommendedName>
        <fullName evidence="16">Cytochrome P450</fullName>
    </recommendedName>
</protein>
<dbReference type="Proteomes" id="UP001498398">
    <property type="component" value="Unassembled WGS sequence"/>
</dbReference>
<keyword evidence="8" id="KW-1133">Transmembrane helix</keyword>
<dbReference type="InterPro" id="IPR050121">
    <property type="entry name" value="Cytochrome_P450_monoxygenase"/>
</dbReference>
<dbReference type="EMBL" id="JBANRG010000005">
    <property type="protein sequence ID" value="KAK7466186.1"/>
    <property type="molecule type" value="Genomic_DNA"/>
</dbReference>
<evidence type="ECO:0000256" key="2">
    <source>
        <dbReference type="ARBA" id="ARBA00004370"/>
    </source>
</evidence>
<dbReference type="PROSITE" id="PS00086">
    <property type="entry name" value="CYTOCHROME_P450"/>
    <property type="match status" value="1"/>
</dbReference>
<evidence type="ECO:0000256" key="4">
    <source>
        <dbReference type="ARBA" id="ARBA00010617"/>
    </source>
</evidence>
<evidence type="ECO:0000256" key="12">
    <source>
        <dbReference type="ARBA" id="ARBA00023136"/>
    </source>
</evidence>
<dbReference type="InterPro" id="IPR001128">
    <property type="entry name" value="Cyt_P450"/>
</dbReference>
<proteinExistence type="inferred from homology"/>
<evidence type="ECO:0000256" key="13">
    <source>
        <dbReference type="RuleBase" id="RU000461"/>
    </source>
</evidence>
<evidence type="ECO:0000313" key="14">
    <source>
        <dbReference type="EMBL" id="KAK7466186.1"/>
    </source>
</evidence>
<keyword evidence="9 13" id="KW-0560">Oxidoreductase</keyword>
<keyword evidence="6" id="KW-0812">Transmembrane</keyword>
<dbReference type="PRINTS" id="PR00463">
    <property type="entry name" value="EP450I"/>
</dbReference>
<dbReference type="Pfam" id="PF00067">
    <property type="entry name" value="p450"/>
    <property type="match status" value="1"/>
</dbReference>
<evidence type="ECO:0000256" key="8">
    <source>
        <dbReference type="ARBA" id="ARBA00022989"/>
    </source>
</evidence>
<evidence type="ECO:0000256" key="9">
    <source>
        <dbReference type="ARBA" id="ARBA00023002"/>
    </source>
</evidence>